<reference evidence="2" key="1">
    <citation type="journal article" date="2015" name="Nature">
        <title>Complex archaea that bridge the gap between prokaryotes and eukaryotes.</title>
        <authorList>
            <person name="Spang A."/>
            <person name="Saw J.H."/>
            <person name="Jorgensen S.L."/>
            <person name="Zaremba-Niedzwiedzka K."/>
            <person name="Martijn J."/>
            <person name="Lind A.E."/>
            <person name="van Eijk R."/>
            <person name="Schleper C."/>
            <person name="Guy L."/>
            <person name="Ettema T.J."/>
        </authorList>
    </citation>
    <scope>NUCLEOTIDE SEQUENCE</scope>
</reference>
<organism evidence="2">
    <name type="scientific">marine sediment metagenome</name>
    <dbReference type="NCBI Taxonomy" id="412755"/>
    <lineage>
        <taxon>unclassified sequences</taxon>
        <taxon>metagenomes</taxon>
        <taxon>ecological metagenomes</taxon>
    </lineage>
</organism>
<keyword evidence="1" id="KW-0472">Membrane</keyword>
<sequence>MSEESQDISSRIDRIEVTLSHAVDAIDKIASIVNRPVETKWGPILTAIALLLAAGGGYTTLITIPMEREADRLQIELHEMGERELEVQRALGRLEGLAEKNDG</sequence>
<gene>
    <name evidence="2" type="ORF">LCGC14_0373880</name>
</gene>
<dbReference type="AlphaFoldDB" id="A0A0F9TML3"/>
<feature type="transmembrane region" description="Helical" evidence="1">
    <location>
        <begin position="44"/>
        <end position="64"/>
    </location>
</feature>
<keyword evidence="1" id="KW-0812">Transmembrane</keyword>
<accession>A0A0F9TML3</accession>
<protein>
    <submittedName>
        <fullName evidence="2">Uncharacterized protein</fullName>
    </submittedName>
</protein>
<evidence type="ECO:0000313" key="2">
    <source>
        <dbReference type="EMBL" id="KKN76177.1"/>
    </source>
</evidence>
<keyword evidence="1" id="KW-1133">Transmembrane helix</keyword>
<evidence type="ECO:0000256" key="1">
    <source>
        <dbReference type="SAM" id="Phobius"/>
    </source>
</evidence>
<dbReference type="EMBL" id="LAZR01000299">
    <property type="protein sequence ID" value="KKN76177.1"/>
    <property type="molecule type" value="Genomic_DNA"/>
</dbReference>
<proteinExistence type="predicted"/>
<name>A0A0F9TML3_9ZZZZ</name>
<comment type="caution">
    <text evidence="2">The sequence shown here is derived from an EMBL/GenBank/DDBJ whole genome shotgun (WGS) entry which is preliminary data.</text>
</comment>